<keyword evidence="2" id="KW-1185">Reference proteome</keyword>
<dbReference type="EMBL" id="JAWDGP010006717">
    <property type="protein sequence ID" value="KAK3736358.1"/>
    <property type="molecule type" value="Genomic_DNA"/>
</dbReference>
<dbReference type="AlphaFoldDB" id="A0AAE0Y7X9"/>
<evidence type="ECO:0000313" key="1">
    <source>
        <dbReference type="EMBL" id="KAK3736358.1"/>
    </source>
</evidence>
<accession>A0AAE0Y7X9</accession>
<gene>
    <name evidence="1" type="ORF">RRG08_009726</name>
</gene>
<proteinExistence type="predicted"/>
<comment type="caution">
    <text evidence="1">The sequence shown here is derived from an EMBL/GenBank/DDBJ whole genome shotgun (WGS) entry which is preliminary data.</text>
</comment>
<reference evidence="1" key="1">
    <citation type="journal article" date="2023" name="G3 (Bethesda)">
        <title>A reference genome for the long-term kleptoplast-retaining sea slug Elysia crispata morphotype clarki.</title>
        <authorList>
            <person name="Eastman K.E."/>
            <person name="Pendleton A.L."/>
            <person name="Shaikh M.A."/>
            <person name="Suttiyut T."/>
            <person name="Ogas R."/>
            <person name="Tomko P."/>
            <person name="Gavelis G."/>
            <person name="Widhalm J.R."/>
            <person name="Wisecaver J.H."/>
        </authorList>
    </citation>
    <scope>NUCLEOTIDE SEQUENCE</scope>
    <source>
        <strain evidence="1">ECLA1</strain>
    </source>
</reference>
<sequence length="101" mass="11605">MYNKIISPGMYELLMVKEAEDQILGMLENIVGFKGTMQDRLQSSRAVEGKLSTRKHGVLKVMTGCKDFNREDRQLFSSVQEFGRRIKWEKSILPPLQNGQV</sequence>
<protein>
    <submittedName>
        <fullName evidence="1">Uncharacterized protein</fullName>
    </submittedName>
</protein>
<evidence type="ECO:0000313" key="2">
    <source>
        <dbReference type="Proteomes" id="UP001283361"/>
    </source>
</evidence>
<organism evidence="1 2">
    <name type="scientific">Elysia crispata</name>
    <name type="common">lettuce slug</name>
    <dbReference type="NCBI Taxonomy" id="231223"/>
    <lineage>
        <taxon>Eukaryota</taxon>
        <taxon>Metazoa</taxon>
        <taxon>Spiralia</taxon>
        <taxon>Lophotrochozoa</taxon>
        <taxon>Mollusca</taxon>
        <taxon>Gastropoda</taxon>
        <taxon>Heterobranchia</taxon>
        <taxon>Euthyneura</taxon>
        <taxon>Panpulmonata</taxon>
        <taxon>Sacoglossa</taxon>
        <taxon>Placobranchoidea</taxon>
        <taxon>Plakobranchidae</taxon>
        <taxon>Elysia</taxon>
    </lineage>
</organism>
<name>A0AAE0Y7X9_9GAST</name>
<dbReference type="Proteomes" id="UP001283361">
    <property type="component" value="Unassembled WGS sequence"/>
</dbReference>